<proteinExistence type="predicted"/>
<name>A0ABP7QRN1_9BACT</name>
<protein>
    <submittedName>
        <fullName evidence="1">Uncharacterized protein</fullName>
    </submittedName>
</protein>
<evidence type="ECO:0000313" key="2">
    <source>
        <dbReference type="Proteomes" id="UP001501556"/>
    </source>
</evidence>
<sequence>MSTELTPIVGPQAHKSLLTIQKATVKKQLLAAEFSEQLDLQSKPREFTMQGTELVHPALERCFARLVPHFCLLTEQLSESADFWPSDEATDPMPEHFETYGVTGLIIGKKDGVTLMGFRKLESGKVLNLTGQYVSFAEQSEEFEESDAWYYPHTDELKTLVEEALAEIDAALRGKCSEAGRQLEMFQQEPEQPAQQDQEQLKEQVIVELSEVAKAAAPKRKAKRNPAE</sequence>
<dbReference type="EMBL" id="BAABDI010000030">
    <property type="protein sequence ID" value="GAA3986887.1"/>
    <property type="molecule type" value="Genomic_DNA"/>
</dbReference>
<organism evidence="1 2">
    <name type="scientific">Hymenobacter antarcticus</name>
    <dbReference type="NCBI Taxonomy" id="486270"/>
    <lineage>
        <taxon>Bacteria</taxon>
        <taxon>Pseudomonadati</taxon>
        <taxon>Bacteroidota</taxon>
        <taxon>Cytophagia</taxon>
        <taxon>Cytophagales</taxon>
        <taxon>Hymenobacteraceae</taxon>
        <taxon>Hymenobacter</taxon>
    </lineage>
</organism>
<keyword evidence="2" id="KW-1185">Reference proteome</keyword>
<dbReference type="Proteomes" id="UP001501556">
    <property type="component" value="Unassembled WGS sequence"/>
</dbReference>
<comment type="caution">
    <text evidence="1">The sequence shown here is derived from an EMBL/GenBank/DDBJ whole genome shotgun (WGS) entry which is preliminary data.</text>
</comment>
<evidence type="ECO:0000313" key="1">
    <source>
        <dbReference type="EMBL" id="GAA3986887.1"/>
    </source>
</evidence>
<reference evidence="2" key="1">
    <citation type="journal article" date="2019" name="Int. J. Syst. Evol. Microbiol.">
        <title>The Global Catalogue of Microorganisms (GCM) 10K type strain sequencing project: providing services to taxonomists for standard genome sequencing and annotation.</title>
        <authorList>
            <consortium name="The Broad Institute Genomics Platform"/>
            <consortium name="The Broad Institute Genome Sequencing Center for Infectious Disease"/>
            <person name="Wu L."/>
            <person name="Ma J."/>
        </authorList>
    </citation>
    <scope>NUCLEOTIDE SEQUENCE [LARGE SCALE GENOMIC DNA]</scope>
    <source>
        <strain evidence="2">JCM 17217</strain>
    </source>
</reference>
<accession>A0ABP7QRN1</accession>
<gene>
    <name evidence="1" type="ORF">GCM10022407_34580</name>
</gene>
<dbReference type="RefSeq" id="WP_345126335.1">
    <property type="nucleotide sequence ID" value="NZ_BAABDI010000030.1"/>
</dbReference>